<evidence type="ECO:0000313" key="2">
    <source>
        <dbReference type="EMBL" id="GAA0925623.1"/>
    </source>
</evidence>
<accession>A0ABP3ZU28</accession>
<name>A0ABP3ZU28_9PSEU</name>
<gene>
    <name evidence="2" type="ORF">GCM10009559_10490</name>
</gene>
<dbReference type="Pfam" id="PF03413">
    <property type="entry name" value="PepSY"/>
    <property type="match status" value="1"/>
</dbReference>
<organism evidence="2 3">
    <name type="scientific">Pseudonocardia zijingensis</name>
    <dbReference type="NCBI Taxonomy" id="153376"/>
    <lineage>
        <taxon>Bacteria</taxon>
        <taxon>Bacillati</taxon>
        <taxon>Actinomycetota</taxon>
        <taxon>Actinomycetes</taxon>
        <taxon>Pseudonocardiales</taxon>
        <taxon>Pseudonocardiaceae</taxon>
        <taxon>Pseudonocardia</taxon>
    </lineage>
</organism>
<reference evidence="3" key="1">
    <citation type="journal article" date="2019" name="Int. J. Syst. Evol. Microbiol.">
        <title>The Global Catalogue of Microorganisms (GCM) 10K type strain sequencing project: providing services to taxonomists for standard genome sequencing and annotation.</title>
        <authorList>
            <consortium name="The Broad Institute Genomics Platform"/>
            <consortium name="The Broad Institute Genome Sequencing Center for Infectious Disease"/>
            <person name="Wu L."/>
            <person name="Ma J."/>
        </authorList>
    </citation>
    <scope>NUCLEOTIDE SEQUENCE [LARGE SCALE GENOMIC DNA]</scope>
    <source>
        <strain evidence="3">JCM 11117</strain>
    </source>
</reference>
<dbReference type="Proteomes" id="UP001499967">
    <property type="component" value="Unassembled WGS sequence"/>
</dbReference>
<protein>
    <recommendedName>
        <fullName evidence="1">PepSY domain-containing protein</fullName>
    </recommendedName>
</protein>
<dbReference type="Gene3D" id="3.10.450.40">
    <property type="match status" value="1"/>
</dbReference>
<dbReference type="RefSeq" id="WP_343939483.1">
    <property type="nucleotide sequence ID" value="NZ_BAAAHP010000029.1"/>
</dbReference>
<proteinExistence type="predicted"/>
<feature type="domain" description="PepSY" evidence="1">
    <location>
        <begin position="59"/>
        <end position="115"/>
    </location>
</feature>
<comment type="caution">
    <text evidence="2">The sequence shown here is derived from an EMBL/GenBank/DDBJ whole genome shotgun (WGS) entry which is preliminary data.</text>
</comment>
<dbReference type="InterPro" id="IPR025711">
    <property type="entry name" value="PepSY"/>
</dbReference>
<evidence type="ECO:0000313" key="3">
    <source>
        <dbReference type="Proteomes" id="UP001499967"/>
    </source>
</evidence>
<keyword evidence="3" id="KW-1185">Reference proteome</keyword>
<sequence>MRNRPVVLVVTGITALLATGTGIALASAPEPVRPAAAPVLVSAPATSAPTLEPAAPGELSSAEAVDIALRHVGGGRVTEIEREFEHGRREWKIEIIHAGREHDVRVDVATGTVTRTDVDDD</sequence>
<evidence type="ECO:0000259" key="1">
    <source>
        <dbReference type="Pfam" id="PF03413"/>
    </source>
</evidence>
<dbReference type="EMBL" id="BAAAHP010000029">
    <property type="protein sequence ID" value="GAA0925623.1"/>
    <property type="molecule type" value="Genomic_DNA"/>
</dbReference>